<evidence type="ECO:0000313" key="4">
    <source>
        <dbReference type="Proteomes" id="UP001353858"/>
    </source>
</evidence>
<dbReference type="Pfam" id="PF05186">
    <property type="entry name" value="Dpy-30"/>
    <property type="match status" value="1"/>
</dbReference>
<dbReference type="Gene3D" id="1.20.890.10">
    <property type="entry name" value="cAMP-dependent protein kinase regulatory subunit, dimerization-anchoring domain"/>
    <property type="match status" value="1"/>
</dbReference>
<gene>
    <name evidence="3" type="ORF">RN001_001371</name>
</gene>
<dbReference type="InterPro" id="IPR007858">
    <property type="entry name" value="Dpy-30_motif"/>
</dbReference>
<protein>
    <submittedName>
        <fullName evidence="3">Uncharacterized protein</fullName>
    </submittedName>
</protein>
<dbReference type="AlphaFoldDB" id="A0AAN7PBH5"/>
<dbReference type="CDD" id="cd22966">
    <property type="entry name" value="DD_DYDC-like"/>
    <property type="match status" value="1"/>
</dbReference>
<proteinExistence type="inferred from homology"/>
<dbReference type="GO" id="GO:0048188">
    <property type="term" value="C:Set1C/COMPASS complex"/>
    <property type="evidence" value="ECO:0007669"/>
    <property type="project" value="InterPro"/>
</dbReference>
<sequence>MGNYTIQQLQKVQYNINHINNITYKTQDQLEENKQKLLDQLYLAEKTDNQINEEKQEGIIKLKKSIEEIERTKINVQNQHDEVVAKLEKKKQTLRKKILTLEKLESLINSLTYTLFDKQEEFHQEVETLLRKKENIFERVDIPSFKLAIEASEIEKQINVVSNVHDETILRLKGQRNELRKEYALKVQHTDTILESLKTQYEEIYSSLQKSKHNKNHSEIAEINRRTFELNKLYEDDIILLKELQIEGWENVNEKIIEFLKTQELQFSTSGQFLTPSGNYLTEVKESCFGLLEEANVTSCQCSSKDSLITTESTNSVESTSTSKQSQIHFEDFYYLQASFGKPLTLALKEISMKQPRDPIHYLGHWLFKYRYNQEISIAKKQEIQDLINERERIEKEKTHAMIESESRAAVINMIVRAEEEAIRRELERIAKEAMSLVAEEGEYASEAEDVLGIYKGPTVKIPGNVIAKDTSEKI</sequence>
<comment type="caution">
    <text evidence="3">The sequence shown here is derived from an EMBL/GenBank/DDBJ whole genome shotgun (WGS) entry which is preliminary data.</text>
</comment>
<dbReference type="EMBL" id="JARPUR010000001">
    <property type="protein sequence ID" value="KAK4885100.1"/>
    <property type="molecule type" value="Genomic_DNA"/>
</dbReference>
<evidence type="ECO:0000313" key="3">
    <source>
        <dbReference type="EMBL" id="KAK4885100.1"/>
    </source>
</evidence>
<dbReference type="PANTHER" id="PTHR23356">
    <property type="entry name" value="DPY30-RELATED"/>
    <property type="match status" value="1"/>
</dbReference>
<name>A0AAN7PBH5_9COLE</name>
<dbReference type="InterPro" id="IPR049630">
    <property type="entry name" value="DYDC-like_DD"/>
</dbReference>
<feature type="coiled-coil region" evidence="2">
    <location>
        <begin position="377"/>
        <end position="404"/>
    </location>
</feature>
<keyword evidence="4" id="KW-1185">Reference proteome</keyword>
<evidence type="ECO:0000256" key="1">
    <source>
        <dbReference type="ARBA" id="ARBA00010849"/>
    </source>
</evidence>
<organism evidence="3 4">
    <name type="scientific">Aquatica leii</name>
    <dbReference type="NCBI Taxonomy" id="1421715"/>
    <lineage>
        <taxon>Eukaryota</taxon>
        <taxon>Metazoa</taxon>
        <taxon>Ecdysozoa</taxon>
        <taxon>Arthropoda</taxon>
        <taxon>Hexapoda</taxon>
        <taxon>Insecta</taxon>
        <taxon>Pterygota</taxon>
        <taxon>Neoptera</taxon>
        <taxon>Endopterygota</taxon>
        <taxon>Coleoptera</taxon>
        <taxon>Polyphaga</taxon>
        <taxon>Elateriformia</taxon>
        <taxon>Elateroidea</taxon>
        <taxon>Lampyridae</taxon>
        <taxon>Luciolinae</taxon>
        <taxon>Aquatica</taxon>
    </lineage>
</organism>
<dbReference type="PANTHER" id="PTHR23356:SF16">
    <property type="entry name" value="DPY30 DOMAIN CONTAINING 2"/>
    <property type="match status" value="1"/>
</dbReference>
<comment type="similarity">
    <text evidence="1">Belongs to the dpy-30 family.</text>
</comment>
<dbReference type="InterPro" id="IPR037856">
    <property type="entry name" value="Sdc1/DPY30"/>
</dbReference>
<evidence type="ECO:0000256" key="2">
    <source>
        <dbReference type="SAM" id="Coils"/>
    </source>
</evidence>
<feature type="coiled-coil region" evidence="2">
    <location>
        <begin position="27"/>
        <end position="107"/>
    </location>
</feature>
<accession>A0AAN7PBH5</accession>
<reference evidence="4" key="1">
    <citation type="submission" date="2023-01" db="EMBL/GenBank/DDBJ databases">
        <title>Key to firefly adult light organ development and bioluminescence: homeobox transcription factors regulate luciferase expression and transportation to peroxisome.</title>
        <authorList>
            <person name="Fu X."/>
        </authorList>
    </citation>
    <scope>NUCLEOTIDE SEQUENCE [LARGE SCALE GENOMIC DNA]</scope>
</reference>
<dbReference type="Proteomes" id="UP001353858">
    <property type="component" value="Unassembled WGS sequence"/>
</dbReference>
<keyword evidence="2" id="KW-0175">Coiled coil</keyword>